<evidence type="ECO:0000256" key="13">
    <source>
        <dbReference type="ARBA" id="ARBA00033392"/>
    </source>
</evidence>
<evidence type="ECO:0000256" key="14">
    <source>
        <dbReference type="ARBA" id="ARBA00047783"/>
    </source>
</evidence>
<feature type="region of interest" description="Disordered" evidence="18">
    <location>
        <begin position="1"/>
        <end position="21"/>
    </location>
</feature>
<dbReference type="GO" id="GO:0052906">
    <property type="term" value="F:tRNA (guanine(37)-N1)-methyltransferase activity"/>
    <property type="evidence" value="ECO:0007669"/>
    <property type="project" value="UniProtKB-UniRule"/>
</dbReference>
<comment type="similarity">
    <text evidence="3 15 17">Belongs to the RNA methyltransferase TrmD family.</text>
</comment>
<comment type="function">
    <text evidence="1 15 17">Specifically methylates guanosine-37 in various tRNAs.</text>
</comment>
<organism evidence="20 21">
    <name type="scientific">Planktomarina temperata RCA23</name>
    <dbReference type="NCBI Taxonomy" id="666509"/>
    <lineage>
        <taxon>Bacteria</taxon>
        <taxon>Pseudomonadati</taxon>
        <taxon>Pseudomonadota</taxon>
        <taxon>Alphaproteobacteria</taxon>
        <taxon>Rhodobacterales</taxon>
        <taxon>Paracoccaceae</taxon>
        <taxon>Planktomarina</taxon>
    </lineage>
</organism>
<evidence type="ECO:0000256" key="2">
    <source>
        <dbReference type="ARBA" id="ARBA00004496"/>
    </source>
</evidence>
<dbReference type="RefSeq" id="WP_044050953.1">
    <property type="nucleotide sequence ID" value="NZ_CP003984.1"/>
</dbReference>
<comment type="catalytic activity">
    <reaction evidence="14 15 17">
        <text>guanosine(37) in tRNA + S-adenosyl-L-methionine = N(1)-methylguanosine(37) in tRNA + S-adenosyl-L-homocysteine + H(+)</text>
        <dbReference type="Rhea" id="RHEA:36899"/>
        <dbReference type="Rhea" id="RHEA-COMP:10145"/>
        <dbReference type="Rhea" id="RHEA-COMP:10147"/>
        <dbReference type="ChEBI" id="CHEBI:15378"/>
        <dbReference type="ChEBI" id="CHEBI:57856"/>
        <dbReference type="ChEBI" id="CHEBI:59789"/>
        <dbReference type="ChEBI" id="CHEBI:73542"/>
        <dbReference type="ChEBI" id="CHEBI:74269"/>
        <dbReference type="EC" id="2.1.1.228"/>
    </reaction>
</comment>
<dbReference type="NCBIfam" id="TIGR00088">
    <property type="entry name" value="trmD"/>
    <property type="match status" value="1"/>
</dbReference>
<evidence type="ECO:0000256" key="10">
    <source>
        <dbReference type="ARBA" id="ARBA00022691"/>
    </source>
</evidence>
<evidence type="ECO:0000256" key="16">
    <source>
        <dbReference type="PIRSR" id="PIRSR000386-1"/>
    </source>
</evidence>
<reference evidence="20 21" key="1">
    <citation type="journal article" date="2014" name="ISME J.">
        <title>Adaptation of an abundant Roseobacter RCA organism to pelagic systems revealed by genomic and transcriptomic analyses.</title>
        <authorList>
            <person name="Voget S."/>
            <person name="Wemheuer B."/>
            <person name="Brinkhoff T."/>
            <person name="Vollmers J."/>
            <person name="Dietrich S."/>
            <person name="Giebel H.A."/>
            <person name="Beardsley C."/>
            <person name="Sardemann C."/>
            <person name="Bakenhus I."/>
            <person name="Billerbeck S."/>
            <person name="Daniel R."/>
            <person name="Simon M."/>
        </authorList>
    </citation>
    <scope>NUCLEOTIDE SEQUENCE [LARGE SCALE GENOMIC DNA]</scope>
    <source>
        <strain evidence="20 21">RCA23</strain>
    </source>
</reference>
<dbReference type="HAMAP" id="MF_00605">
    <property type="entry name" value="TrmD"/>
    <property type="match status" value="1"/>
</dbReference>
<dbReference type="PANTHER" id="PTHR46417:SF1">
    <property type="entry name" value="TRNA (GUANINE-N(1)-)-METHYLTRANSFERASE"/>
    <property type="match status" value="1"/>
</dbReference>
<dbReference type="Pfam" id="PF01746">
    <property type="entry name" value="tRNA_m1G_MT"/>
    <property type="match status" value="1"/>
</dbReference>
<dbReference type="GeneID" id="93368286"/>
<evidence type="ECO:0000256" key="1">
    <source>
        <dbReference type="ARBA" id="ARBA00002634"/>
    </source>
</evidence>
<evidence type="ECO:0000256" key="17">
    <source>
        <dbReference type="RuleBase" id="RU003464"/>
    </source>
</evidence>
<evidence type="ECO:0000256" key="15">
    <source>
        <dbReference type="HAMAP-Rule" id="MF_00605"/>
    </source>
</evidence>
<keyword evidence="7 15" id="KW-0963">Cytoplasm</keyword>
<dbReference type="NCBIfam" id="NF000648">
    <property type="entry name" value="PRK00026.1"/>
    <property type="match status" value="1"/>
</dbReference>
<feature type="region of interest" description="Disordered" evidence="18">
    <location>
        <begin position="241"/>
        <end position="260"/>
    </location>
</feature>
<keyword evidence="9 15" id="KW-0808">Transferase</keyword>
<dbReference type="SUPFAM" id="SSF75217">
    <property type="entry name" value="alpha/beta knot"/>
    <property type="match status" value="1"/>
</dbReference>
<evidence type="ECO:0000256" key="9">
    <source>
        <dbReference type="ARBA" id="ARBA00022679"/>
    </source>
</evidence>
<feature type="domain" description="tRNA methyltransferase TRMD/TRM10-type" evidence="19">
    <location>
        <begin position="35"/>
        <end position="257"/>
    </location>
</feature>
<feature type="binding site" evidence="15 16">
    <location>
        <position position="144"/>
    </location>
    <ligand>
        <name>S-adenosyl-L-methionine</name>
        <dbReference type="ChEBI" id="CHEBI:59789"/>
    </ligand>
</feature>
<dbReference type="PIRSF" id="PIRSF000386">
    <property type="entry name" value="tRNA_mtase"/>
    <property type="match status" value="1"/>
</dbReference>
<evidence type="ECO:0000256" key="5">
    <source>
        <dbReference type="ARBA" id="ARBA00012807"/>
    </source>
</evidence>
<dbReference type="GO" id="GO:0002939">
    <property type="term" value="P:tRNA N1-guanine methylation"/>
    <property type="evidence" value="ECO:0007669"/>
    <property type="project" value="TreeGrafter"/>
</dbReference>
<evidence type="ECO:0000313" key="21">
    <source>
        <dbReference type="Proteomes" id="UP000028680"/>
    </source>
</evidence>
<feature type="compositionally biased region" description="Basic and acidic residues" evidence="18">
    <location>
        <begin position="247"/>
        <end position="260"/>
    </location>
</feature>
<evidence type="ECO:0000256" key="12">
    <source>
        <dbReference type="ARBA" id="ARBA00029736"/>
    </source>
</evidence>
<dbReference type="InterPro" id="IPR016009">
    <property type="entry name" value="tRNA_MeTrfase_TRMD/TRM10"/>
</dbReference>
<dbReference type="GO" id="GO:0005829">
    <property type="term" value="C:cytosol"/>
    <property type="evidence" value="ECO:0007669"/>
    <property type="project" value="TreeGrafter"/>
</dbReference>
<dbReference type="CDD" id="cd18080">
    <property type="entry name" value="TrmD-like"/>
    <property type="match status" value="1"/>
</dbReference>
<dbReference type="InterPro" id="IPR023148">
    <property type="entry name" value="tRNA_m1G_MeTrfase_C_sf"/>
</dbReference>
<dbReference type="Proteomes" id="UP000028680">
    <property type="component" value="Chromosome"/>
</dbReference>
<evidence type="ECO:0000256" key="6">
    <source>
        <dbReference type="ARBA" id="ARBA00014679"/>
    </source>
</evidence>
<comment type="subunit">
    <text evidence="4 15 17">Homodimer.</text>
</comment>
<evidence type="ECO:0000256" key="3">
    <source>
        <dbReference type="ARBA" id="ARBA00007630"/>
    </source>
</evidence>
<keyword evidence="11 15" id="KW-0819">tRNA processing</keyword>
<sequence>MTAPSKSHGRKSIRATLKPRTLDGETPDLAGVWRADVITLFPDLFPGVLGASLTGKGLKDDKWQLHTHDLRPYGEGKHRNVDDTPAGGGAGMVMRADVLGRALSDILLRRPPCPIIYMSPRGRPLTQARAQALADGPGAVVLCGRFEGIDQRVIDHFKIEEISIGDYVLSGGELAAQVMLDAAVRLIPGVLGNQASTEQESFSNGLLEHPQYTRPPVWEGREIPPVLLSGDHGKVAQWQAEQSEALTQDRRPDLWEKYRK</sequence>
<keyword evidence="8 15" id="KW-0489">Methyltransferase</keyword>
<dbReference type="AlphaFoldDB" id="A0AAN0RLD7"/>
<dbReference type="EC" id="2.1.1.228" evidence="5 15"/>
<keyword evidence="10 15" id="KW-0949">S-adenosyl-L-methionine</keyword>
<dbReference type="Gene3D" id="3.40.1280.10">
    <property type="match status" value="1"/>
</dbReference>
<evidence type="ECO:0000256" key="7">
    <source>
        <dbReference type="ARBA" id="ARBA00022490"/>
    </source>
</evidence>
<comment type="subcellular location">
    <subcellularLocation>
        <location evidence="2 15 17">Cytoplasm</location>
    </subcellularLocation>
</comment>
<dbReference type="Gene3D" id="1.10.1270.20">
    <property type="entry name" value="tRNA(m1g37)methyltransferase, domain 2"/>
    <property type="match status" value="1"/>
</dbReference>
<gene>
    <name evidence="15 20" type="primary">trmD</name>
    <name evidence="20" type="ORF">RCA23_c29030</name>
</gene>
<evidence type="ECO:0000256" key="8">
    <source>
        <dbReference type="ARBA" id="ARBA00022603"/>
    </source>
</evidence>
<evidence type="ECO:0000256" key="4">
    <source>
        <dbReference type="ARBA" id="ARBA00011738"/>
    </source>
</evidence>
<evidence type="ECO:0000259" key="19">
    <source>
        <dbReference type="Pfam" id="PF01746"/>
    </source>
</evidence>
<proteinExistence type="inferred from homology"/>
<evidence type="ECO:0000313" key="20">
    <source>
        <dbReference type="EMBL" id="AII88403.1"/>
    </source>
</evidence>
<name>A0AAN0RLD7_9RHOB</name>
<dbReference type="PANTHER" id="PTHR46417">
    <property type="entry name" value="TRNA (GUANINE-N(1)-)-METHYLTRANSFERASE"/>
    <property type="match status" value="1"/>
</dbReference>
<dbReference type="InterPro" id="IPR002649">
    <property type="entry name" value="tRNA_m1G_MeTrfase_TrmD"/>
</dbReference>
<keyword evidence="21" id="KW-1185">Reference proteome</keyword>
<feature type="binding site" evidence="15 16">
    <location>
        <begin position="164"/>
        <end position="169"/>
    </location>
    <ligand>
        <name>S-adenosyl-L-methionine</name>
        <dbReference type="ChEBI" id="CHEBI:59789"/>
    </ligand>
</feature>
<dbReference type="KEGG" id="ptp:RCA23_c29030"/>
<protein>
    <recommendedName>
        <fullName evidence="6 15">tRNA (guanine-N(1)-)-methyltransferase</fullName>
        <ecNumber evidence="5 15">2.1.1.228</ecNumber>
    </recommendedName>
    <alternativeName>
        <fullName evidence="12 15">M1G-methyltransferase</fullName>
    </alternativeName>
    <alternativeName>
        <fullName evidence="13 15">tRNA [GM37] methyltransferase</fullName>
    </alternativeName>
</protein>
<evidence type="ECO:0000256" key="18">
    <source>
        <dbReference type="SAM" id="MobiDB-lite"/>
    </source>
</evidence>
<dbReference type="EMBL" id="CP003984">
    <property type="protein sequence ID" value="AII88403.1"/>
    <property type="molecule type" value="Genomic_DNA"/>
</dbReference>
<evidence type="ECO:0000256" key="11">
    <source>
        <dbReference type="ARBA" id="ARBA00022694"/>
    </source>
</evidence>
<accession>A0AAN0RLD7</accession>
<dbReference type="InterPro" id="IPR029026">
    <property type="entry name" value="tRNA_m1G_MTases_N"/>
</dbReference>
<dbReference type="InterPro" id="IPR029028">
    <property type="entry name" value="Alpha/beta_knot_MTases"/>
</dbReference>